<dbReference type="InterPro" id="IPR020070">
    <property type="entry name" value="Ribosomal_bL9_N"/>
</dbReference>
<evidence type="ECO:0000313" key="6">
    <source>
        <dbReference type="Proteomes" id="UP000001056"/>
    </source>
</evidence>
<dbReference type="RefSeq" id="XP_001229237.1">
    <property type="nucleotide sequence ID" value="XM_001229236.1"/>
</dbReference>
<dbReference type="OrthoDB" id="2150604at2759"/>
<dbReference type="InterPro" id="IPR036935">
    <property type="entry name" value="Ribosomal_bL9_N_sf"/>
</dbReference>
<dbReference type="Pfam" id="PF07247">
    <property type="entry name" value="AATase"/>
    <property type="match status" value="1"/>
</dbReference>
<dbReference type="Pfam" id="PF01281">
    <property type="entry name" value="Ribosomal_L9_N"/>
    <property type="match status" value="1"/>
</dbReference>
<accession>Q2HAN3</accession>
<dbReference type="Gene3D" id="3.40.5.10">
    <property type="entry name" value="Ribosomal protein L9, N-terminal domain"/>
    <property type="match status" value="1"/>
</dbReference>
<dbReference type="Gene3D" id="3.30.559.30">
    <property type="entry name" value="Nonribosomal peptide synthetase, condensation domain"/>
    <property type="match status" value="1"/>
</dbReference>
<keyword evidence="2" id="KW-0689">Ribosomal protein</keyword>
<name>Q2HAN3_CHAGB</name>
<keyword evidence="3" id="KW-0687">Ribonucleoprotein</keyword>
<dbReference type="InParanoid" id="Q2HAN3"/>
<organism evidence="5 6">
    <name type="scientific">Chaetomium globosum (strain ATCC 6205 / CBS 148.51 / DSM 1962 / NBRC 6347 / NRRL 1970)</name>
    <name type="common">Soil fungus</name>
    <dbReference type="NCBI Taxonomy" id="306901"/>
    <lineage>
        <taxon>Eukaryota</taxon>
        <taxon>Fungi</taxon>
        <taxon>Dikarya</taxon>
        <taxon>Ascomycota</taxon>
        <taxon>Pezizomycotina</taxon>
        <taxon>Sordariomycetes</taxon>
        <taxon>Sordariomycetidae</taxon>
        <taxon>Sordariales</taxon>
        <taxon>Chaetomiaceae</taxon>
        <taxon>Chaetomium</taxon>
    </lineage>
</organism>
<sequence length="734" mass="80740">MLDVLETAVAGVILTIPSLTLGIVGEETSSPRFTQQKSMNLEDHFELIEKANTDPAARDSILLGILEDLHDRRWPDIERRPPWKLTVLSWDTEPEGGLVVLDVVFAVHHAIADGRSTALFHAAFLRELNRSSGRPAQLCGRTLNLTGVPTGKREPPQEDLVGFNKSWGFLVRVLWRELGPAWLQGHQPAAPWTGKVITREPCKTRLRLVKVPRIAVPRILAACRANHTTLTPLIHALVLAALSRHVPPEHAVAFRSSTPIDLRSFIASSSQPQSNRDLFGVFVTAQSHTFEESTITALREGSSAEEIWRVAAGLRRSMKQHLDNVPNDDIMSMLGWVSNWKEFWLSKVGKPRGDTWEVSNIGSMPIVEAASEEADGGWNIQRSLMSQGATVAGTAISRHLAAMICDTQYCVLDHPYSKLWDRSFQPLDALAGVPDSLSLEPHYPEDYPPSCNNGGSSTVSLVQVRAKSNRLRPKDQGVVVRLLEDIPKFGRRDSVFRIERGRMRNEWFPSMKAEYMTASRFRELGLTHEDIGDRDTTFGTMAAADDAEDASEFEVPKAVLTTSVCIPRTPSRPSLPSVYFGDANDKQCTQPEKAHTLLTTMIPEALIFHRKPIPVPAPPPPTQPISPLVASANTNTAQDHNNGPLAIYGSVSANDIVAHIKGLLLNDAEGSHVILGPENIHFQGLAEEADRIKALGRWEIKISVGGTGLEPVRKVVEILPLDEATSEGEAQPAL</sequence>
<proteinExistence type="inferred from homology"/>
<dbReference type="PANTHER" id="PTHR28037">
    <property type="entry name" value="ALCOHOL O-ACETYLTRANSFERASE 1-RELATED"/>
    <property type="match status" value="1"/>
</dbReference>
<evidence type="ECO:0000256" key="3">
    <source>
        <dbReference type="ARBA" id="ARBA00023274"/>
    </source>
</evidence>
<dbReference type="VEuPathDB" id="FungiDB:CHGG_02721"/>
<dbReference type="eggNOG" id="ENOG502S6I1">
    <property type="taxonomic scope" value="Eukaryota"/>
</dbReference>
<dbReference type="GO" id="GO:0005840">
    <property type="term" value="C:ribosome"/>
    <property type="evidence" value="ECO:0007669"/>
    <property type="project" value="UniProtKB-KW"/>
</dbReference>
<dbReference type="GO" id="GO:1990904">
    <property type="term" value="C:ribonucleoprotein complex"/>
    <property type="evidence" value="ECO:0007669"/>
    <property type="project" value="UniProtKB-KW"/>
</dbReference>
<reference evidence="6" key="1">
    <citation type="journal article" date="2015" name="Genome Announc.">
        <title>Draft genome sequence of the cellulolytic fungus Chaetomium globosum.</title>
        <authorList>
            <person name="Cuomo C.A."/>
            <person name="Untereiner W.A."/>
            <person name="Ma L.-J."/>
            <person name="Grabherr M."/>
            <person name="Birren B.W."/>
        </authorList>
    </citation>
    <scope>NUCLEOTIDE SEQUENCE [LARGE SCALE GENOMIC DNA]</scope>
    <source>
        <strain evidence="6">ATCC 6205 / CBS 148.51 / DSM 1962 / NBRC 6347 / NRRL 1970</strain>
    </source>
</reference>
<comment type="similarity">
    <text evidence="1">Belongs to the bacterial ribosomal protein bL9 family.</text>
</comment>
<evidence type="ECO:0000256" key="2">
    <source>
        <dbReference type="ARBA" id="ARBA00022980"/>
    </source>
</evidence>
<dbReference type="PANTHER" id="PTHR28037:SF1">
    <property type="entry name" value="ALCOHOL O-ACETYLTRANSFERASE 1-RELATED"/>
    <property type="match status" value="1"/>
</dbReference>
<dbReference type="Proteomes" id="UP000001056">
    <property type="component" value="Unassembled WGS sequence"/>
</dbReference>
<dbReference type="InterPro" id="IPR023213">
    <property type="entry name" value="CAT-like_dom_sf"/>
</dbReference>
<feature type="domain" description="Ribosomal protein L9" evidence="4">
    <location>
        <begin position="480"/>
        <end position="523"/>
    </location>
</feature>
<evidence type="ECO:0000313" key="5">
    <source>
        <dbReference type="EMBL" id="EAQ90786.1"/>
    </source>
</evidence>
<dbReference type="GeneID" id="4389424"/>
<gene>
    <name evidence="5" type="ORF">CHGG_02721</name>
</gene>
<evidence type="ECO:0000256" key="1">
    <source>
        <dbReference type="ARBA" id="ARBA00010605"/>
    </source>
</evidence>
<protein>
    <recommendedName>
        <fullName evidence="4">Ribosomal protein L9 domain-containing protein</fullName>
    </recommendedName>
</protein>
<dbReference type="AlphaFoldDB" id="Q2HAN3"/>
<dbReference type="Gene3D" id="3.30.559.10">
    <property type="entry name" value="Chloramphenicol acetyltransferase-like domain"/>
    <property type="match status" value="1"/>
</dbReference>
<evidence type="ECO:0000259" key="4">
    <source>
        <dbReference type="Pfam" id="PF01281"/>
    </source>
</evidence>
<dbReference type="EMBL" id="CH408030">
    <property type="protein sequence ID" value="EAQ90786.1"/>
    <property type="molecule type" value="Genomic_DNA"/>
</dbReference>
<keyword evidence="6" id="KW-1185">Reference proteome</keyword>
<dbReference type="HOGENOM" id="CLU_377654_0_0_1"/>
<dbReference type="InterPro" id="IPR052058">
    <property type="entry name" value="Alcohol_O-acetyltransferase"/>
</dbReference>
<dbReference type="InterPro" id="IPR010828">
    <property type="entry name" value="Atf2/Sli1-like"/>
</dbReference>
<dbReference type="GO" id="GO:0008080">
    <property type="term" value="F:N-acetyltransferase activity"/>
    <property type="evidence" value="ECO:0007669"/>
    <property type="project" value="TreeGrafter"/>
</dbReference>